<dbReference type="EMBL" id="JAVHNQ010000006">
    <property type="protein sequence ID" value="KAK6344329.1"/>
    <property type="molecule type" value="Genomic_DNA"/>
</dbReference>
<accession>A0AAV9UMH6</accession>
<sequence>MDDDRPSPPIIDSHIHLFRLSDLPSFNWSKPTFPINGACEVSDYIRAIEPAPTSFKGFIFIETDRKWQDPASASTADELTAWQNVREEYRYVLQNATSPSIPVETRNLVRGIVPWAPVHQGRDAMIRHQKHLDGIDAECGLGSGHGLLVGYRYTLQGQPPGTASTLEFWEGLKYICDVGRVFEVAVDVNREGLSQLEDIIEGIVRAPGLKVVLNHLCKPPLGSRPKGGMNRWMELMTELAGFPGVVVKLSGCFNELPEDYKAADEQSLRNDVAYMAMEYVRPIFQLFGPRRIIWASDWPMCGIGHEQALGQQAGAWHDWLKISKVLVDQLQTEDGIDGSPEDWENIWGANAVRVYSLVDRDE</sequence>
<dbReference type="Pfam" id="PF04909">
    <property type="entry name" value="Amidohydro_2"/>
    <property type="match status" value="1"/>
</dbReference>
<dbReference type="AlphaFoldDB" id="A0AAV9UMH6"/>
<protein>
    <recommendedName>
        <fullName evidence="2">Amidohydrolase-related domain-containing protein</fullName>
    </recommendedName>
</protein>
<dbReference type="InterPro" id="IPR032466">
    <property type="entry name" value="Metal_Hydrolase"/>
</dbReference>
<dbReference type="GO" id="GO:0016787">
    <property type="term" value="F:hydrolase activity"/>
    <property type="evidence" value="ECO:0007669"/>
    <property type="project" value="InterPro"/>
</dbReference>
<dbReference type="PANTHER" id="PTHR43569">
    <property type="entry name" value="AMIDOHYDROLASE"/>
    <property type="match status" value="1"/>
</dbReference>
<comment type="caution">
    <text evidence="3">The sequence shown here is derived from an EMBL/GenBank/DDBJ whole genome shotgun (WGS) entry which is preliminary data.</text>
</comment>
<dbReference type="Proteomes" id="UP001375240">
    <property type="component" value="Unassembled WGS sequence"/>
</dbReference>
<dbReference type="Gene3D" id="3.20.20.140">
    <property type="entry name" value="Metal-dependent hydrolases"/>
    <property type="match status" value="1"/>
</dbReference>
<keyword evidence="4" id="KW-1185">Reference proteome</keyword>
<reference evidence="3 4" key="1">
    <citation type="submission" date="2019-10" db="EMBL/GenBank/DDBJ databases">
        <authorList>
            <person name="Palmer J.M."/>
        </authorList>
    </citation>
    <scope>NUCLEOTIDE SEQUENCE [LARGE SCALE GENOMIC DNA]</scope>
    <source>
        <strain evidence="3 4">TWF696</strain>
    </source>
</reference>
<comment type="similarity">
    <text evidence="1">Belongs to the metallo-dependent hydrolases superfamily.</text>
</comment>
<evidence type="ECO:0000313" key="4">
    <source>
        <dbReference type="Proteomes" id="UP001375240"/>
    </source>
</evidence>
<organism evidence="3 4">
    <name type="scientific">Orbilia brochopaga</name>
    <dbReference type="NCBI Taxonomy" id="3140254"/>
    <lineage>
        <taxon>Eukaryota</taxon>
        <taxon>Fungi</taxon>
        <taxon>Dikarya</taxon>
        <taxon>Ascomycota</taxon>
        <taxon>Pezizomycotina</taxon>
        <taxon>Orbiliomycetes</taxon>
        <taxon>Orbiliales</taxon>
        <taxon>Orbiliaceae</taxon>
        <taxon>Orbilia</taxon>
    </lineage>
</organism>
<evidence type="ECO:0000313" key="3">
    <source>
        <dbReference type="EMBL" id="KAK6344329.1"/>
    </source>
</evidence>
<dbReference type="InterPro" id="IPR052350">
    <property type="entry name" value="Metallo-dep_Lactonases"/>
</dbReference>
<name>A0AAV9UMH6_9PEZI</name>
<gene>
    <name evidence="3" type="ORF">TWF696_007968</name>
</gene>
<dbReference type="InterPro" id="IPR006680">
    <property type="entry name" value="Amidohydro-rel"/>
</dbReference>
<feature type="domain" description="Amidohydrolase-related" evidence="2">
    <location>
        <begin position="167"/>
        <end position="356"/>
    </location>
</feature>
<proteinExistence type="inferred from homology"/>
<dbReference type="PANTHER" id="PTHR43569:SF2">
    <property type="entry name" value="AMIDOHYDROLASE-RELATED DOMAIN-CONTAINING PROTEIN"/>
    <property type="match status" value="1"/>
</dbReference>
<dbReference type="SUPFAM" id="SSF51556">
    <property type="entry name" value="Metallo-dependent hydrolases"/>
    <property type="match status" value="1"/>
</dbReference>
<evidence type="ECO:0000256" key="1">
    <source>
        <dbReference type="ARBA" id="ARBA00038310"/>
    </source>
</evidence>
<evidence type="ECO:0000259" key="2">
    <source>
        <dbReference type="Pfam" id="PF04909"/>
    </source>
</evidence>